<evidence type="ECO:0000256" key="5">
    <source>
        <dbReference type="ARBA" id="ARBA00022989"/>
    </source>
</evidence>
<keyword evidence="4 9" id="KW-0732">Signal</keyword>
<dbReference type="InterPro" id="IPR015720">
    <property type="entry name" value="Emp24-like"/>
</dbReference>
<evidence type="ECO:0000259" key="10">
    <source>
        <dbReference type="PROSITE" id="PS50866"/>
    </source>
</evidence>
<keyword evidence="5" id="KW-1133">Transmembrane helix</keyword>
<dbReference type="Pfam" id="PF01105">
    <property type="entry name" value="EMP24_GP25L"/>
    <property type="match status" value="1"/>
</dbReference>
<comment type="similarity">
    <text evidence="2 7">Belongs to the EMP24/GP25L family.</text>
</comment>
<dbReference type="PROSITE" id="PS50866">
    <property type="entry name" value="GOLD"/>
    <property type="match status" value="1"/>
</dbReference>
<dbReference type="AlphaFoldDB" id="A0A1E3P4K9"/>
<dbReference type="GeneID" id="30199066"/>
<evidence type="ECO:0000256" key="2">
    <source>
        <dbReference type="ARBA" id="ARBA00007104"/>
    </source>
</evidence>
<evidence type="ECO:0000256" key="1">
    <source>
        <dbReference type="ARBA" id="ARBA00004479"/>
    </source>
</evidence>
<dbReference type="GO" id="GO:0016020">
    <property type="term" value="C:membrane"/>
    <property type="evidence" value="ECO:0007669"/>
    <property type="project" value="UniProtKB-SubCell"/>
</dbReference>
<dbReference type="GO" id="GO:0005737">
    <property type="term" value="C:cytoplasm"/>
    <property type="evidence" value="ECO:0007669"/>
    <property type="project" value="GOC"/>
</dbReference>
<evidence type="ECO:0000256" key="9">
    <source>
        <dbReference type="SAM" id="SignalP"/>
    </source>
</evidence>
<dbReference type="InterPro" id="IPR009038">
    <property type="entry name" value="GOLD_dom"/>
</dbReference>
<dbReference type="RefSeq" id="XP_019039455.1">
    <property type="nucleotide sequence ID" value="XM_019181820.1"/>
</dbReference>
<name>A0A1E3P4K9_WICAA</name>
<dbReference type="PANTHER" id="PTHR22811">
    <property type="entry name" value="TRANSMEMBRANE EMP24 DOMAIN-CONTAINING PROTEIN"/>
    <property type="match status" value="1"/>
</dbReference>
<organism evidence="11 12">
    <name type="scientific">Wickerhamomyces anomalus (strain ATCC 58044 / CBS 1984 / NCYC 433 / NRRL Y-366-8)</name>
    <name type="common">Yeast</name>
    <name type="synonym">Hansenula anomala</name>
    <dbReference type="NCBI Taxonomy" id="683960"/>
    <lineage>
        <taxon>Eukaryota</taxon>
        <taxon>Fungi</taxon>
        <taxon>Dikarya</taxon>
        <taxon>Ascomycota</taxon>
        <taxon>Saccharomycotina</taxon>
        <taxon>Saccharomycetes</taxon>
        <taxon>Phaffomycetales</taxon>
        <taxon>Wickerhamomycetaceae</taxon>
        <taxon>Wickerhamomyces</taxon>
    </lineage>
</organism>
<dbReference type="GO" id="GO:0006888">
    <property type="term" value="P:endoplasmic reticulum to Golgi vesicle-mediated transport"/>
    <property type="evidence" value="ECO:0007669"/>
    <property type="project" value="UniProtKB-ARBA"/>
</dbReference>
<evidence type="ECO:0000256" key="6">
    <source>
        <dbReference type="ARBA" id="ARBA00023136"/>
    </source>
</evidence>
<feature type="coiled-coil region" evidence="8">
    <location>
        <begin position="135"/>
        <end position="162"/>
    </location>
</feature>
<feature type="signal peptide" evidence="9">
    <location>
        <begin position="1"/>
        <end position="17"/>
    </location>
</feature>
<evidence type="ECO:0000256" key="8">
    <source>
        <dbReference type="SAM" id="Coils"/>
    </source>
</evidence>
<dbReference type="Proteomes" id="UP000094112">
    <property type="component" value="Unassembled WGS sequence"/>
</dbReference>
<proteinExistence type="inferred from homology"/>
<protein>
    <recommendedName>
        <fullName evidence="10">GOLD domain-containing protein</fullName>
    </recommendedName>
</protein>
<gene>
    <name evidence="11" type="ORF">WICANDRAFT_31332</name>
</gene>
<evidence type="ECO:0000256" key="7">
    <source>
        <dbReference type="RuleBase" id="RU003827"/>
    </source>
</evidence>
<keyword evidence="3 7" id="KW-0812">Transmembrane</keyword>
<accession>A0A1E3P4K9</accession>
<evidence type="ECO:0000313" key="11">
    <source>
        <dbReference type="EMBL" id="ODQ60248.1"/>
    </source>
</evidence>
<dbReference type="SMART" id="SM01190">
    <property type="entry name" value="EMP24_GP25L"/>
    <property type="match status" value="1"/>
</dbReference>
<keyword evidence="8" id="KW-0175">Coiled coil</keyword>
<evidence type="ECO:0000256" key="3">
    <source>
        <dbReference type="ARBA" id="ARBA00022692"/>
    </source>
</evidence>
<keyword evidence="6" id="KW-0472">Membrane</keyword>
<reference evidence="11 12" key="1">
    <citation type="journal article" date="2016" name="Proc. Natl. Acad. Sci. U.S.A.">
        <title>Comparative genomics of biotechnologically important yeasts.</title>
        <authorList>
            <person name="Riley R."/>
            <person name="Haridas S."/>
            <person name="Wolfe K.H."/>
            <person name="Lopes M.R."/>
            <person name="Hittinger C.T."/>
            <person name="Goeker M."/>
            <person name="Salamov A.A."/>
            <person name="Wisecaver J.H."/>
            <person name="Long T.M."/>
            <person name="Calvey C.H."/>
            <person name="Aerts A.L."/>
            <person name="Barry K.W."/>
            <person name="Choi C."/>
            <person name="Clum A."/>
            <person name="Coughlan A.Y."/>
            <person name="Deshpande S."/>
            <person name="Douglass A.P."/>
            <person name="Hanson S.J."/>
            <person name="Klenk H.-P."/>
            <person name="LaButti K.M."/>
            <person name="Lapidus A."/>
            <person name="Lindquist E.A."/>
            <person name="Lipzen A.M."/>
            <person name="Meier-Kolthoff J.P."/>
            <person name="Ohm R.A."/>
            <person name="Otillar R.P."/>
            <person name="Pangilinan J.L."/>
            <person name="Peng Y."/>
            <person name="Rokas A."/>
            <person name="Rosa C.A."/>
            <person name="Scheuner C."/>
            <person name="Sibirny A.A."/>
            <person name="Slot J.C."/>
            <person name="Stielow J.B."/>
            <person name="Sun H."/>
            <person name="Kurtzman C.P."/>
            <person name="Blackwell M."/>
            <person name="Grigoriev I.V."/>
            <person name="Jeffries T.W."/>
        </authorList>
    </citation>
    <scope>NUCLEOTIDE SEQUENCE [LARGE SCALE GENOMIC DNA]</scope>
    <source>
        <strain evidence="12">ATCC 58044 / CBS 1984 / NCYC 433 / NRRL Y-366-8</strain>
    </source>
</reference>
<comment type="subcellular location">
    <subcellularLocation>
        <location evidence="1 7">Membrane</location>
        <topology evidence="1 7">Single-pass type I membrane protein</topology>
    </subcellularLocation>
</comment>
<dbReference type="EMBL" id="KV454210">
    <property type="protein sequence ID" value="ODQ60248.1"/>
    <property type="molecule type" value="Genomic_DNA"/>
</dbReference>
<evidence type="ECO:0000256" key="4">
    <source>
        <dbReference type="ARBA" id="ARBA00022729"/>
    </source>
</evidence>
<feature type="chain" id="PRO_5009133676" description="GOLD domain-containing protein" evidence="9">
    <location>
        <begin position="18"/>
        <end position="209"/>
    </location>
</feature>
<dbReference type="STRING" id="683960.A0A1E3P4K9"/>
<evidence type="ECO:0000313" key="12">
    <source>
        <dbReference type="Proteomes" id="UP000094112"/>
    </source>
</evidence>
<feature type="domain" description="GOLD" evidence="10">
    <location>
        <begin position="27"/>
        <end position="121"/>
    </location>
</feature>
<sequence>MWNPLLALVLIVQLASALHFYTVPGETRCFYEELTKGTVVIGKFDAYVNSRGDAYEAASNLKLAITVDETFDNDHRVVSQKSSSSGDFTFSALDSGEHKFCITPSYVDKRTKVRVFFDLVLAGAETIDSKRQDEVSVLTNKVKQLSNKVQEIQREQKLMREREALFRDQSESTNSKVVRWSVIQLIVLLGTCAWQLQHLKGFFIKQKVL</sequence>
<dbReference type="OrthoDB" id="3427at2759"/>
<keyword evidence="12" id="KW-1185">Reference proteome</keyword>